<dbReference type="AlphaFoldDB" id="V9R9M2"/>
<dbReference type="RefSeq" id="WP_024072343.1">
    <property type="nucleotide sequence ID" value="NC_023063.1"/>
</dbReference>
<evidence type="ECO:0000313" key="2">
    <source>
        <dbReference type="Proteomes" id="UP000018689"/>
    </source>
</evidence>
<gene>
    <name evidence="1" type="ORF">EMUR_03810</name>
</gene>
<dbReference type="KEGG" id="emr:EMUR_03810"/>
<proteinExistence type="predicted"/>
<organism evidence="1 2">
    <name type="scientific">Ehrlichia muris AS145</name>
    <dbReference type="NCBI Taxonomy" id="1423892"/>
    <lineage>
        <taxon>Bacteria</taxon>
        <taxon>Pseudomonadati</taxon>
        <taxon>Pseudomonadota</taxon>
        <taxon>Alphaproteobacteria</taxon>
        <taxon>Rickettsiales</taxon>
        <taxon>Anaplasmataceae</taxon>
        <taxon>Ehrlichia</taxon>
    </lineage>
</organism>
<protein>
    <submittedName>
        <fullName evidence="1">Uncharacterized protein</fullName>
    </submittedName>
</protein>
<name>V9R9M2_9RICK</name>
<dbReference type="OrthoDB" id="7163233at2"/>
<dbReference type="HOGENOM" id="CLU_813132_0_0_5"/>
<reference evidence="1 2" key="1">
    <citation type="journal article" date="2014" name="Genome Announc.">
        <title>Complete Genome Sequence of Ehrlichia muris Strain AS145T, a Model Monocytotropic Ehrlichia Strain.</title>
        <authorList>
            <person name="Thirumalapura N.R."/>
            <person name="Qin X."/>
            <person name="Kuriakose J.A."/>
            <person name="Walker D.H."/>
        </authorList>
    </citation>
    <scope>NUCLEOTIDE SEQUENCE [LARGE SCALE GENOMIC DNA]</scope>
    <source>
        <strain evidence="2">AS154</strain>
    </source>
</reference>
<dbReference type="EMBL" id="CP006917">
    <property type="protein sequence ID" value="AHC39479.1"/>
    <property type="molecule type" value="Genomic_DNA"/>
</dbReference>
<sequence length="347" mass="39716">MRDISNLLYFYCYSKLGEISGKLYIMHCEKLEENTQLYKPLTLDEVALIRLASYACDVLSDPDVIGRMNLDRDVVKAIKSKVSCVIDSLIDVYNNMIDMRIHPGRNNNLVFMTELLLYKIKNTSSTIRYLCQKLIKYSNVIMRDDFLYICLAVNNLDFFTYNIQEYANNINCALLESCKLINTINIPATTESKISSSRILADLDFDRDRYLCSLKDRVMSDLVPLYENSLAELGCRYGYNMSFLFQSVMVSIQDYDRPFSKGSRLVVLDSGKISFINDFTNGFILYHRSINRLGKNGLIVYNTSANIGLETLSSRNQKAQEDSVTILSSSDDEELITPIKPVVSKER</sequence>
<keyword evidence="2" id="KW-1185">Reference proteome</keyword>
<accession>V9R9M2</accession>
<dbReference type="Proteomes" id="UP000018689">
    <property type="component" value="Chromosome"/>
</dbReference>
<dbReference type="PATRIC" id="fig|1423892.3.peg.781"/>
<evidence type="ECO:0000313" key="1">
    <source>
        <dbReference type="EMBL" id="AHC39479.1"/>
    </source>
</evidence>